<proteinExistence type="predicted"/>
<organism evidence="2 3">
    <name type="scientific">Kitasatospora gansuensis</name>
    <dbReference type="NCBI Taxonomy" id="258050"/>
    <lineage>
        <taxon>Bacteria</taxon>
        <taxon>Bacillati</taxon>
        <taxon>Actinomycetota</taxon>
        <taxon>Actinomycetes</taxon>
        <taxon>Kitasatosporales</taxon>
        <taxon>Streptomycetaceae</taxon>
        <taxon>Kitasatospora</taxon>
    </lineage>
</organism>
<evidence type="ECO:0000313" key="3">
    <source>
        <dbReference type="Proteomes" id="UP000573327"/>
    </source>
</evidence>
<feature type="domain" description="DUF5979" evidence="1">
    <location>
        <begin position="1655"/>
        <end position="1754"/>
    </location>
</feature>
<name>A0A7W7S782_9ACTN</name>
<gene>
    <name evidence="2" type="ORF">F4556_000749</name>
</gene>
<dbReference type="RefSeq" id="WP_184911565.1">
    <property type="nucleotide sequence ID" value="NZ_JACHJR010000001.1"/>
</dbReference>
<evidence type="ECO:0000313" key="2">
    <source>
        <dbReference type="EMBL" id="MBB4945214.1"/>
    </source>
</evidence>
<accession>A0A7W7S782</accession>
<feature type="domain" description="DUF5979" evidence="1">
    <location>
        <begin position="1761"/>
        <end position="1866"/>
    </location>
</feature>
<dbReference type="InterPro" id="IPR046022">
    <property type="entry name" value="DUF5979"/>
</dbReference>
<keyword evidence="3" id="KW-1185">Reference proteome</keyword>
<reference evidence="2 3" key="1">
    <citation type="submission" date="2020-08" db="EMBL/GenBank/DDBJ databases">
        <title>Sequencing the genomes of 1000 actinobacteria strains.</title>
        <authorList>
            <person name="Klenk H.-P."/>
        </authorList>
    </citation>
    <scope>NUCLEOTIDE SEQUENCE [LARGE SCALE GENOMIC DNA]</scope>
    <source>
        <strain evidence="2 3">DSM 44786</strain>
    </source>
</reference>
<feature type="domain" description="DUF5979" evidence="1">
    <location>
        <begin position="1555"/>
        <end position="1650"/>
    </location>
</feature>
<protein>
    <submittedName>
        <fullName evidence="2">Putative repeat protein (TIGR01451 family)</fullName>
    </submittedName>
</protein>
<sequence>MGSLTGTGRRRLPWAVAVAAVLSLAATLLGVPPAVAAGPVMSLGKAVEGAPNPLVPGSAFSYKLTLSCSSLSVSCVNAHIEDVLPPEFEMTSLPPSTPTQLVTYDPATRKLRIEFRSPLASPPNPAGSVGLPAGTTADVSIGMRVPATGPLEDGDSVTNTATAGADNASQVIGTVTQTVTVPKLLDAKATKSWQPGSDVAQSDGVSTITLGAANTSATVDGVSRLDVQDETAALYENFDLVSLGPVSRMPEGADRVTVLVCTKPPGSKCAESEWVRGTATAGPGLTLPAGVTAGQVTGVRFEFTNSTGSTLPYDPVGGTVPMQVKLRRTERTSGAQISPATRKTVRNCADSAVKDAASKYTIVGIPACTDHDILPNLATVDLDKLFFPDNRGDFTQNGTVVRGEKSGATAQLNAKNSSPFPVSSLTVTEPSDSAATEFDKFDADKLKVDFPPGATTAQLTVTCRDGSTPAPVNLVNPPASQTLSATGCPAGSPPKRISVTYRGEQGGAGSIQPGAVGRLSVHGTLNDKVTAQDATDGVLDCADASAANPSNGSGSAAVTDCAALKVQERNPEGNGFKSSSWTEIPPGQDLTFSLGYSNTGNVTQPNVRVTDPADPLAAGNPFDQLEIVAVSTDGNPRTLHLGLELYDPSVKAWVAYVPPDSALLARAKGVRLTEPDGIPPGGFMRATVTVRLRPGVTSGTLTNCAAVTVNGAATGSPSCSPAVEVKPAKAAASLQKTLAPGTVLRPVTGITPQDVTLRLTTLNSGNVGLKRLIVTDTDPDFFDAVTVTALAGITFPNGADRVQVDVCTTGCRANPPVFVNGTPTGDTKPGFPAGVDPADIQGVRVTFTNSAGGYGILPATAPPTWGDCPGSSVCLVVKPRSGLRSAPGTPIPDVLANTASAAGESTLQPPGGTFPIPDSTASLAVQEGTNRIRVEKEPASTVLSPGSVAPFNLHVENTGTAPVPDPVVVDEIPAGLRFDDTFQGDNGLPYTLRYVQRPGASQPAKVTFEPVRDADGRIVKLVWRFPGWTLFPNSKVTVGYQVKLNGGVAAGTTITNVFGAGSDTVPKVNCDPSSPRLGTVVDDPRYGTGTFCTSSAQVTSRSGVSFDAAKWVTGDRSLGYQDANTGAPVPAGDPRCPELTVSGTVFTRYPCVALTRPGQNFSFLIRVENTGTEPARSLQLLDVFPAPKDTGVLLGDEPRGTEWDSVPTLAGPVVFTGPGSADLTYTRTGNPCGRKVGTPKRACKDASWGTDTNRATAFETDVAFPSGLAPGAAVTFTVPFRAPADLTVPGFPSVAWNSFAHTETVKVGGTTTVLPVTEPPKAGIGLVFGNVRLLKRVLDPPAGVAIGPFGLAYSCLLTTAAGENVEVRAGSVKFSPDKPFELGGVPVGAVCRFWETDSAGAQSDHQGEANAVVVTVTRAADATVWQQEEIGNQYPRKDLLVAKRVTGEAAVTVGQGPFKVTVDCGFNGTRLPGFPQELIFTGDGSQAVSGLPQGSRCDVDETGTGGATRVRYELTRSDRVDPEVPVGAAVQLSPAPSGGTATVIITNEFAVGSLVVGKKVTGAGAALAHGPFRFAVSCDFNGRTAVVTRELELTGPDRLSGQLDGLPVGALCTVTETANGGADVPAEPVRSVVIKEGTTDLATAELVNTFHAGRITLAKKLTGPLAETGYLRDAAFQLHVICRRDGKDTLNRTVTVQSGRTVVLPELLLTGTRCWAGELASGASSVTVSHPDEQHAAEVTAEAVDLTVTAVNEYRPASLVLLKQAAGPGAGLVADREFAVELSCRLVTGPGADPIVLVDRRPYRLRPGQARTVDDLPEPLPAGAACWLAEPDGAGAESVTVDHGDPAHALLLGGSAEDRITVTNTFGKPPQPPVPPVPPLPVTGSDPRRWALGSLALLLLGLGARVVSRRR</sequence>
<dbReference type="EMBL" id="JACHJR010000001">
    <property type="protein sequence ID" value="MBB4945214.1"/>
    <property type="molecule type" value="Genomic_DNA"/>
</dbReference>
<evidence type="ECO:0000259" key="1">
    <source>
        <dbReference type="Pfam" id="PF19407"/>
    </source>
</evidence>
<feature type="domain" description="DUF5979" evidence="1">
    <location>
        <begin position="1441"/>
        <end position="1549"/>
    </location>
</feature>
<comment type="caution">
    <text evidence="2">The sequence shown here is derived from an EMBL/GenBank/DDBJ whole genome shotgun (WGS) entry which is preliminary data.</text>
</comment>
<dbReference type="Proteomes" id="UP000573327">
    <property type="component" value="Unassembled WGS sequence"/>
</dbReference>
<dbReference type="Pfam" id="PF19407">
    <property type="entry name" value="DUF5979"/>
    <property type="match status" value="5"/>
</dbReference>
<feature type="domain" description="DUF5979" evidence="1">
    <location>
        <begin position="1341"/>
        <end position="1422"/>
    </location>
</feature>